<dbReference type="AlphaFoldDB" id="A0A9X1QUB2"/>
<gene>
    <name evidence="2" type="ORF">K8089_02815</name>
</gene>
<proteinExistence type="predicted"/>
<name>A0A9X1QUB2_9FLAO</name>
<evidence type="ECO:0000313" key="2">
    <source>
        <dbReference type="EMBL" id="MCG2417939.1"/>
    </source>
</evidence>
<keyword evidence="1" id="KW-0472">Membrane</keyword>
<reference evidence="2" key="1">
    <citation type="submission" date="2021-09" db="EMBL/GenBank/DDBJ databases">
        <title>Genome of Aequorivita sp. strain F47161.</title>
        <authorList>
            <person name="Wang Y."/>
        </authorList>
    </citation>
    <scope>NUCLEOTIDE SEQUENCE</scope>
    <source>
        <strain evidence="2">F47161</strain>
    </source>
</reference>
<keyword evidence="1" id="KW-0812">Transmembrane</keyword>
<dbReference type="Proteomes" id="UP001139461">
    <property type="component" value="Unassembled WGS sequence"/>
</dbReference>
<dbReference type="RefSeq" id="WP_237601755.1">
    <property type="nucleotide sequence ID" value="NZ_JAIRBA010000004.1"/>
</dbReference>
<sequence>MISPNCISLLILKNTTPILVFVLFGIFNGYAQDKSQLNFYFEKDSVSVKQGQSFINFIVLKNNSDKEIRIENLEPQDTYPGLLLSPKTSYTLVKGDALKLPIKFLVNTDFMKMKSETITYQLSYFVEGKKENIAASFFIERNEEKQIALYSFTRENYIDPSQTESTLSLFVENRGYSQRSIKLTFQGIPDGLEIRPKEIILALEGQEKRMVEFKVTLQHQGSFFPDYNINVKATDLIDNEDVGNTYLRLVILSNNRQVMRGPGAEMGKNFIEVGYNEQSSGFNYLQVKGNSTFSLGKNTRATFNLATDYYLTENQYNLYDTWFEIEKKNTVYRIGNVYANDYDYSASGRGGLVSTKIGENKMVEVFGLDNNYNLYGTYFPENEGSKIAGAKYSFGESKGLHGKASYIFDHNPRLDTDTQVASFASALSLNSQNNLSLETGISHERGLVNDDENIGISAGLNYQTNFGRWEFQSINDIASSSYAGLNRGSLNFNQNLGYKVSRIARLFLQYQNSQVQPEYLSFQEEDVTINIPREYPYYYYSTQSVKTGTQFSLANWNFTFSPQVEKQKSTSSTFSHELLAYRFGTRVGTSFSGQSIDLSAEYSYSIPSNNNGFHSLKTNLSYRFGSFSVNGTAQYNPNSIMDLNNYTQEDKDFFNYSAYASYNFHTINNTFTGSIAAGINFSELYNNTNKTVNGNLEYKLNRSWSATAYGNYNQYNSTLNLGYSGDNYQFRLGIKKYFIKATAMGNHNLNLQLFIDKNFNGIKDADEVVMAHETVKLDDFIAITDKNGKVRFSNVPKGSYTLKINETAGLRMVTDPSILIDSNKTLKIGLVKKNKVIGKLVELRQQYDKLATSVRGVVVYAKDSEGNITSTVVDQNDTFELFLGNGRYTIYIQNNKYEYVNASQNVLLKNETNPKTLTFEYKKKNTEIKVKKF</sequence>
<dbReference type="EMBL" id="JAIRBA010000004">
    <property type="protein sequence ID" value="MCG2417939.1"/>
    <property type="molecule type" value="Genomic_DNA"/>
</dbReference>
<protein>
    <submittedName>
        <fullName evidence="2">Uncharacterized protein</fullName>
    </submittedName>
</protein>
<comment type="caution">
    <text evidence="2">The sequence shown here is derived from an EMBL/GenBank/DDBJ whole genome shotgun (WGS) entry which is preliminary data.</text>
</comment>
<keyword evidence="3" id="KW-1185">Reference proteome</keyword>
<accession>A0A9X1QUB2</accession>
<evidence type="ECO:0000313" key="3">
    <source>
        <dbReference type="Proteomes" id="UP001139461"/>
    </source>
</evidence>
<evidence type="ECO:0000256" key="1">
    <source>
        <dbReference type="SAM" id="Phobius"/>
    </source>
</evidence>
<dbReference type="SUPFAM" id="SSF117074">
    <property type="entry name" value="Hypothetical protein PA1324"/>
    <property type="match status" value="1"/>
</dbReference>
<organism evidence="2 3">
    <name type="scientific">Aequorivita vitellina</name>
    <dbReference type="NCBI Taxonomy" id="2874475"/>
    <lineage>
        <taxon>Bacteria</taxon>
        <taxon>Pseudomonadati</taxon>
        <taxon>Bacteroidota</taxon>
        <taxon>Flavobacteriia</taxon>
        <taxon>Flavobacteriales</taxon>
        <taxon>Flavobacteriaceae</taxon>
        <taxon>Aequorivita</taxon>
    </lineage>
</organism>
<dbReference type="InterPro" id="IPR013783">
    <property type="entry name" value="Ig-like_fold"/>
</dbReference>
<dbReference type="Gene3D" id="2.60.40.10">
    <property type="entry name" value="Immunoglobulins"/>
    <property type="match status" value="1"/>
</dbReference>
<keyword evidence="1" id="KW-1133">Transmembrane helix</keyword>
<feature type="transmembrane region" description="Helical" evidence="1">
    <location>
        <begin position="7"/>
        <end position="27"/>
    </location>
</feature>